<sequence precursor="true">MNQMFRPAQADQRPALETLAGSVERVTFHNADNGFAVLKVHTRGKRDLVTVVGHTPAVSAGEWITASGLWISDRTHGLQFKAEVLKTTPPTGAEGIENLWKGRCSFAS</sequence>
<dbReference type="AlphaFoldDB" id="I4YQK8"/>
<dbReference type="Proteomes" id="UP000003947">
    <property type="component" value="Unassembled WGS sequence"/>
</dbReference>
<dbReference type="STRING" id="864069.MicloDRAFT_00027990"/>
<evidence type="ECO:0000313" key="2">
    <source>
        <dbReference type="EMBL" id="EIM26250.1"/>
    </source>
</evidence>
<dbReference type="HOGENOM" id="CLU_2193911_0_0_5"/>
<keyword evidence="3" id="KW-1185">Reference proteome</keyword>
<name>I4YQK8_9HYPH</name>
<evidence type="ECO:0000313" key="3">
    <source>
        <dbReference type="Proteomes" id="UP000003947"/>
    </source>
</evidence>
<dbReference type="PATRIC" id="fig|864069.3.peg.3026"/>
<organism evidence="2 3">
    <name type="scientific">Microvirga lotononidis</name>
    <dbReference type="NCBI Taxonomy" id="864069"/>
    <lineage>
        <taxon>Bacteria</taxon>
        <taxon>Pseudomonadati</taxon>
        <taxon>Pseudomonadota</taxon>
        <taxon>Alphaproteobacteria</taxon>
        <taxon>Hyphomicrobiales</taxon>
        <taxon>Methylobacteriaceae</taxon>
        <taxon>Microvirga</taxon>
    </lineage>
</organism>
<gene>
    <name evidence="2" type="ORF">MicloDRAFT_00027990</name>
</gene>
<feature type="domain" description="ATP-dependent RecD2 DNA helicase OB-fold" evidence="1">
    <location>
        <begin position="17"/>
        <end position="90"/>
    </location>
</feature>
<accession>I4YQK8</accession>
<dbReference type="EMBL" id="JH660645">
    <property type="protein sequence ID" value="EIM26250.1"/>
    <property type="molecule type" value="Genomic_DNA"/>
</dbReference>
<evidence type="ECO:0000259" key="1">
    <source>
        <dbReference type="Pfam" id="PF23139"/>
    </source>
</evidence>
<reference evidence="2 3" key="1">
    <citation type="submission" date="2012-02" db="EMBL/GenBank/DDBJ databases">
        <title>Improved High-Quality Draft sequence of Microvirga sp. WSM3557.</title>
        <authorList>
            <consortium name="US DOE Joint Genome Institute"/>
            <person name="Lucas S."/>
            <person name="Han J."/>
            <person name="Lapidus A."/>
            <person name="Cheng J.-F."/>
            <person name="Goodwin L."/>
            <person name="Pitluck S."/>
            <person name="Peters L."/>
            <person name="Zhang X."/>
            <person name="Detter J.C."/>
            <person name="Han C."/>
            <person name="Tapia R."/>
            <person name="Land M."/>
            <person name="Hauser L."/>
            <person name="Kyrpides N."/>
            <person name="Ivanova N."/>
            <person name="Pagani I."/>
            <person name="Brau L."/>
            <person name="Yates R."/>
            <person name="O'Hara G."/>
            <person name="Rui T."/>
            <person name="Howieson J."/>
            <person name="Reeve W."/>
            <person name="Woyke T."/>
        </authorList>
    </citation>
    <scope>NUCLEOTIDE SEQUENCE [LARGE SCALE GENOMIC DNA]</scope>
    <source>
        <strain evidence="2 3">WSM3557</strain>
    </source>
</reference>
<dbReference type="eggNOG" id="COG0272">
    <property type="taxonomic scope" value="Bacteria"/>
</dbReference>
<dbReference type="InterPro" id="IPR055446">
    <property type="entry name" value="RecD2_N_OB"/>
</dbReference>
<proteinExistence type="predicted"/>
<protein>
    <recommendedName>
        <fullName evidence="1">ATP-dependent RecD2 DNA helicase OB-fold domain-containing protein</fullName>
    </recommendedName>
</protein>
<dbReference type="Pfam" id="PF23139">
    <property type="entry name" value="OB_YrrC"/>
    <property type="match status" value="1"/>
</dbReference>